<dbReference type="PANTHER" id="PTHR12110:SF41">
    <property type="entry name" value="INOSOSE DEHYDRATASE"/>
    <property type="match status" value="1"/>
</dbReference>
<dbReference type="InterPro" id="IPR036237">
    <property type="entry name" value="Xyl_isomerase-like_sf"/>
</dbReference>
<evidence type="ECO:0000256" key="1">
    <source>
        <dbReference type="SAM" id="SignalP"/>
    </source>
</evidence>
<dbReference type="SUPFAM" id="SSF51658">
    <property type="entry name" value="Xylose isomerase-like"/>
    <property type="match status" value="1"/>
</dbReference>
<keyword evidence="4" id="KW-1185">Reference proteome</keyword>
<dbReference type="PROSITE" id="PS51318">
    <property type="entry name" value="TAT"/>
    <property type="match status" value="1"/>
</dbReference>
<feature type="chain" id="PRO_5038362689" evidence="1">
    <location>
        <begin position="30"/>
        <end position="286"/>
    </location>
</feature>
<evidence type="ECO:0000313" key="3">
    <source>
        <dbReference type="EMBL" id="TDV41454.1"/>
    </source>
</evidence>
<gene>
    <name evidence="3" type="ORF">CLV71_120144</name>
</gene>
<dbReference type="InterPro" id="IPR050312">
    <property type="entry name" value="IolE/XylAMocC-like"/>
</dbReference>
<accession>A0A4R7UZ10</accession>
<dbReference type="InterPro" id="IPR006311">
    <property type="entry name" value="TAT_signal"/>
</dbReference>
<dbReference type="Gene3D" id="3.20.20.150">
    <property type="entry name" value="Divalent-metal-dependent TIM barrel enzymes"/>
    <property type="match status" value="1"/>
</dbReference>
<reference evidence="3 4" key="1">
    <citation type="submission" date="2019-03" db="EMBL/GenBank/DDBJ databases">
        <title>Genomic Encyclopedia of Archaeal and Bacterial Type Strains, Phase II (KMG-II): from individual species to whole genera.</title>
        <authorList>
            <person name="Goeker M."/>
        </authorList>
    </citation>
    <scope>NUCLEOTIDE SEQUENCE [LARGE SCALE GENOMIC DNA]</scope>
    <source>
        <strain evidence="3 4">DSM 45499</strain>
    </source>
</reference>
<dbReference type="Pfam" id="PF01261">
    <property type="entry name" value="AP_endonuc_2"/>
    <property type="match status" value="1"/>
</dbReference>
<dbReference type="Proteomes" id="UP000294927">
    <property type="component" value="Unassembled WGS sequence"/>
</dbReference>
<dbReference type="AlphaFoldDB" id="A0A4R7UZ10"/>
<dbReference type="GO" id="GO:0016853">
    <property type="term" value="F:isomerase activity"/>
    <property type="evidence" value="ECO:0007669"/>
    <property type="project" value="UniProtKB-KW"/>
</dbReference>
<feature type="signal peptide" evidence="1">
    <location>
        <begin position="1"/>
        <end position="29"/>
    </location>
</feature>
<dbReference type="PANTHER" id="PTHR12110">
    <property type="entry name" value="HYDROXYPYRUVATE ISOMERASE"/>
    <property type="match status" value="1"/>
</dbReference>
<proteinExistence type="predicted"/>
<keyword evidence="1" id="KW-0732">Signal</keyword>
<organism evidence="3 4">
    <name type="scientific">Actinophytocola oryzae</name>
    <dbReference type="NCBI Taxonomy" id="502181"/>
    <lineage>
        <taxon>Bacteria</taxon>
        <taxon>Bacillati</taxon>
        <taxon>Actinomycetota</taxon>
        <taxon>Actinomycetes</taxon>
        <taxon>Pseudonocardiales</taxon>
        <taxon>Pseudonocardiaceae</taxon>
    </lineage>
</organism>
<keyword evidence="3" id="KW-0413">Isomerase</keyword>
<sequence length="286" mass="31541">MAISRRSMLRGAAGAALAVGAAGALPAVAGAEGVARGGGHGHLRVRKDKISIQLYTLRSVLEVDLEGTLDALADIGYRNVELAGTYGRTASEFRKLLDRRHIRATSTHVGIDGDIDQAIADAKVLGNRRSNVPYANFGTIAEWSAFADRLEAAGKAYRRAGIGFGYHNHNHEFQAIDGTRPYDVLTRRTTRRNVSFEMDLFWVVAGNADPVREFYRIAGRVRQYHVKDRTPDGGFADLGEGVIDFPRIFRANWPLEVEEYIVENDEPVDAVKCAETGYNYLADVRF</sequence>
<dbReference type="EMBL" id="SOCP01000020">
    <property type="protein sequence ID" value="TDV41454.1"/>
    <property type="molecule type" value="Genomic_DNA"/>
</dbReference>
<comment type="caution">
    <text evidence="3">The sequence shown here is derived from an EMBL/GenBank/DDBJ whole genome shotgun (WGS) entry which is preliminary data.</text>
</comment>
<feature type="domain" description="Xylose isomerase-like TIM barrel" evidence="2">
    <location>
        <begin position="69"/>
        <end position="251"/>
    </location>
</feature>
<evidence type="ECO:0000313" key="4">
    <source>
        <dbReference type="Proteomes" id="UP000294927"/>
    </source>
</evidence>
<dbReference type="InterPro" id="IPR013022">
    <property type="entry name" value="Xyl_isomerase-like_TIM-brl"/>
</dbReference>
<protein>
    <submittedName>
        <fullName evidence="3">Sugar phosphate isomerase/epimerase</fullName>
    </submittedName>
</protein>
<evidence type="ECO:0000259" key="2">
    <source>
        <dbReference type="Pfam" id="PF01261"/>
    </source>
</evidence>
<name>A0A4R7UZ10_9PSEU</name>